<dbReference type="PROSITE" id="PS51111">
    <property type="entry name" value="REJ"/>
    <property type="match status" value="1"/>
</dbReference>
<feature type="domain" description="PKD" evidence="8">
    <location>
        <begin position="665"/>
        <end position="718"/>
    </location>
</feature>
<feature type="compositionally biased region" description="Polar residues" evidence="7">
    <location>
        <begin position="1126"/>
        <end position="1135"/>
    </location>
</feature>
<dbReference type="InterPro" id="IPR002859">
    <property type="entry name" value="PKD/REJ-like"/>
</dbReference>
<keyword evidence="6" id="KW-0472">Membrane</keyword>
<dbReference type="EMBL" id="KB298780">
    <property type="protein sequence ID" value="ELU08775.1"/>
    <property type="molecule type" value="Genomic_DNA"/>
</dbReference>
<evidence type="ECO:0000256" key="5">
    <source>
        <dbReference type="ARBA" id="ARBA00022989"/>
    </source>
</evidence>
<reference evidence="12" key="1">
    <citation type="submission" date="2012-12" db="EMBL/GenBank/DDBJ databases">
        <authorList>
            <person name="Hellsten U."/>
            <person name="Grimwood J."/>
            <person name="Chapman J.A."/>
            <person name="Shapiro H."/>
            <person name="Aerts A."/>
            <person name="Otillar R.P."/>
            <person name="Terry A.Y."/>
            <person name="Boore J.L."/>
            <person name="Simakov O."/>
            <person name="Marletaz F."/>
            <person name="Cho S.-J."/>
            <person name="Edsinger-Gonzales E."/>
            <person name="Havlak P."/>
            <person name="Kuo D.-H."/>
            <person name="Larsson T."/>
            <person name="Lv J."/>
            <person name="Arendt D."/>
            <person name="Savage R."/>
            <person name="Osoegawa K."/>
            <person name="de Jong P."/>
            <person name="Lindberg D.R."/>
            <person name="Seaver E.C."/>
            <person name="Weisblat D.A."/>
            <person name="Putnam N.H."/>
            <person name="Grigoriev I.V."/>
            <person name="Rokhsar D.S."/>
        </authorList>
    </citation>
    <scope>NUCLEOTIDE SEQUENCE</scope>
    <source>
        <strain evidence="12">I ESC-2004</strain>
    </source>
</reference>
<sequence>MDYGDQDERTSPPIHWDGTGPFKISHLYAHAGVYTVRAIYQHPYTSESVSVITMVSVQEAISGLRIDGPSAVPNVRYHAGTNHSIARQYAWQAVRTAGSDIVYNWTASGPGVHKSEVTAEAQMMREFLAAGVYTLTVKAHNGPGVVHAKKFVHVQFPITRMFIRTEPTILGKASAVFVVVTGGVCRSYSIDFGDANSAHFSCNDSIRELQAPTPDIAGNYSLNISHVYAKVGEYPIRVNVTNAVSSKTIKGVITVEEAISGIQLETSASDVVRLGDIITASVTVATGNNLTFDWLFGSSGFSSSPISVNSSSRSSTATGSLRELGMHSIHVAISSPIYERLGIVVSKSLSFLVHRPIQAVDITALTSKGEPVSSAVLTRDKTGNLTTGAINFLAVAQEGTDVKFYYDFGDGTNRTDVGIYSSLGFSTSKSVVQHAYSRTGDFVVFVRASNPLGDRTAQLDFCVQSAPEGLQLDKDIYSTAFGNVSRFSVSITGGIEVLFDWNMGDGTTKTNAGQSVSHTYTSVGVFNVSVLAFNRVARRSTWSLVKVQSVIQGVELQVIEPVHRYLSSVEFIAKPDPPENNIADYYYFELGETAIATQAKSIFYTYQKHGHYTAKVTAYNNNGQAVSDVEPIHVVEIMSAVLTIEIEGDTVIGQEIRFRAYHFKGSDMTYRWDFGDGEVVNTSHAVTGHTFSKKGAYRVVVVAANFFSNQTKELDVFVLEDICRAPLLEILGEDNQKIPRSKDVIVEVKVELDCLITTTTIYEWKVYNSSESNPVPISGLDKQLFHDPVLVLPRRWLDYGFYSVELRVDMNDTIVHASERTTFEVVASSLMPVISGGILRRCSRQDVVVMDASLSHDPDYPGDLNGLEYAWRCYELDATESSCFIGNDSSLRSGKILEIPGDKFKANVKDIVFELTVSKAGREESTVTQVLKLEASETIDVNILCEQCEDLVVNADERLVLKTQVGSLQQLHRRGSLLFSWNLYFVVNGTRPIELLATPGDEQLSSCLIDLGTPFNLVSNDTDPLTPMVTSSTTSTTTTTAATTSSTTTTASLFNPLYPFGTLDEGESGGRSGGGGAGGLGGFNPGEDTGGGGRGTSGSSSGGLGPSEGAGGGRGTGSGQTGGETDNTGSSENTQGGPGDDVSEKGLLLKGYTYIVEVNVEDTERGIEGSALTYFKVNSSPSRGGCTIRPKSAKAEEPGVEMETVYKVFCQEWRDEDAPIRYEVAYSVDGSEAIDLIYQGLNHEISFTLPAGNLLNDFKACGMFALLLHMLSNDDLEITGLPHACNHEHT</sequence>
<evidence type="ECO:0000313" key="10">
    <source>
        <dbReference type="EMBL" id="ELU08775.1"/>
    </source>
</evidence>
<organism evidence="10">
    <name type="scientific">Capitella teleta</name>
    <name type="common">Polychaete worm</name>
    <dbReference type="NCBI Taxonomy" id="283909"/>
    <lineage>
        <taxon>Eukaryota</taxon>
        <taxon>Metazoa</taxon>
        <taxon>Spiralia</taxon>
        <taxon>Lophotrochozoa</taxon>
        <taxon>Annelida</taxon>
        <taxon>Polychaeta</taxon>
        <taxon>Sedentaria</taxon>
        <taxon>Scolecida</taxon>
        <taxon>Capitellidae</taxon>
        <taxon>Capitella</taxon>
    </lineage>
</organism>
<evidence type="ECO:0000256" key="1">
    <source>
        <dbReference type="ARBA" id="ARBA00004141"/>
    </source>
</evidence>
<dbReference type="PROSITE" id="PS50093">
    <property type="entry name" value="PKD"/>
    <property type="match status" value="4"/>
</dbReference>
<dbReference type="STRING" id="283909.R7URF1"/>
<feature type="domain" description="PKD" evidence="8">
    <location>
        <begin position="487"/>
        <end position="541"/>
    </location>
</feature>
<dbReference type="PANTHER" id="PTHR46730">
    <property type="entry name" value="POLYCYSTIN-1"/>
    <property type="match status" value="1"/>
</dbReference>
<evidence type="ECO:0000259" key="8">
    <source>
        <dbReference type="PROSITE" id="PS50093"/>
    </source>
</evidence>
<comment type="similarity">
    <text evidence="2">Belongs to the polycystin family.</text>
</comment>
<dbReference type="GO" id="GO:0006816">
    <property type="term" value="P:calcium ion transport"/>
    <property type="evidence" value="ECO:0007669"/>
    <property type="project" value="TreeGrafter"/>
</dbReference>
<evidence type="ECO:0008006" key="13">
    <source>
        <dbReference type="Google" id="ProtNLM"/>
    </source>
</evidence>
<dbReference type="CDD" id="cd00146">
    <property type="entry name" value="PKD"/>
    <property type="match status" value="3"/>
</dbReference>
<feature type="domain" description="PKD" evidence="8">
    <location>
        <begin position="187"/>
        <end position="262"/>
    </location>
</feature>
<proteinExistence type="inferred from homology"/>
<evidence type="ECO:0000256" key="2">
    <source>
        <dbReference type="ARBA" id="ARBA00007200"/>
    </source>
</evidence>
<keyword evidence="5" id="KW-1133">Transmembrane helix</keyword>
<evidence type="ECO:0000256" key="6">
    <source>
        <dbReference type="ARBA" id="ARBA00023136"/>
    </source>
</evidence>
<dbReference type="SMART" id="SM00089">
    <property type="entry name" value="PKD"/>
    <property type="match status" value="6"/>
</dbReference>
<feature type="domain" description="PKD" evidence="8">
    <location>
        <begin position="397"/>
        <end position="470"/>
    </location>
</feature>
<dbReference type="PANTHER" id="PTHR46730:SF1">
    <property type="entry name" value="PLAT DOMAIN-CONTAINING PROTEIN"/>
    <property type="match status" value="1"/>
</dbReference>
<dbReference type="EMBL" id="AMQN01006627">
    <property type="status" value="NOT_ANNOTATED_CDS"/>
    <property type="molecule type" value="Genomic_DNA"/>
</dbReference>
<dbReference type="EnsemblMetazoa" id="CapteT217052">
    <property type="protein sequence ID" value="CapteP217052"/>
    <property type="gene ID" value="CapteG217052"/>
</dbReference>
<evidence type="ECO:0000313" key="11">
    <source>
        <dbReference type="EnsemblMetazoa" id="CapteP217052"/>
    </source>
</evidence>
<feature type="compositionally biased region" description="Gly residues" evidence="7">
    <location>
        <begin position="1069"/>
        <end position="1122"/>
    </location>
</feature>
<evidence type="ECO:0000259" key="9">
    <source>
        <dbReference type="PROSITE" id="PS51111"/>
    </source>
</evidence>
<dbReference type="Pfam" id="PF00801">
    <property type="entry name" value="PKD"/>
    <property type="match status" value="3"/>
</dbReference>
<accession>R7URF1</accession>
<evidence type="ECO:0000256" key="3">
    <source>
        <dbReference type="ARBA" id="ARBA00022692"/>
    </source>
</evidence>
<comment type="subcellular location">
    <subcellularLocation>
        <location evidence="1">Membrane</location>
        <topology evidence="1">Multi-pass membrane protein</topology>
    </subcellularLocation>
</comment>
<dbReference type="InterPro" id="IPR013783">
    <property type="entry name" value="Ig-like_fold"/>
</dbReference>
<dbReference type="InterPro" id="IPR022409">
    <property type="entry name" value="PKD/Chitinase_dom"/>
</dbReference>
<reference evidence="10 12" key="2">
    <citation type="journal article" date="2013" name="Nature">
        <title>Insights into bilaterian evolution from three spiralian genomes.</title>
        <authorList>
            <person name="Simakov O."/>
            <person name="Marletaz F."/>
            <person name="Cho S.J."/>
            <person name="Edsinger-Gonzales E."/>
            <person name="Havlak P."/>
            <person name="Hellsten U."/>
            <person name="Kuo D.H."/>
            <person name="Larsson T."/>
            <person name="Lv J."/>
            <person name="Arendt D."/>
            <person name="Savage R."/>
            <person name="Osoegawa K."/>
            <person name="de Jong P."/>
            <person name="Grimwood J."/>
            <person name="Chapman J.A."/>
            <person name="Shapiro H."/>
            <person name="Aerts A."/>
            <person name="Otillar R.P."/>
            <person name="Terry A.Y."/>
            <person name="Boore J.L."/>
            <person name="Grigoriev I.V."/>
            <person name="Lindberg D.R."/>
            <person name="Seaver E.C."/>
            <person name="Weisblat D.A."/>
            <person name="Putnam N.H."/>
            <person name="Rokhsar D.S."/>
        </authorList>
    </citation>
    <scope>NUCLEOTIDE SEQUENCE</scope>
    <source>
        <strain evidence="10 12">I ESC-2004</strain>
    </source>
</reference>
<evidence type="ECO:0000313" key="12">
    <source>
        <dbReference type="Proteomes" id="UP000014760"/>
    </source>
</evidence>
<keyword evidence="12" id="KW-1185">Reference proteome</keyword>
<dbReference type="OrthoDB" id="10044145at2759"/>
<evidence type="ECO:0000256" key="7">
    <source>
        <dbReference type="SAM" id="MobiDB-lite"/>
    </source>
</evidence>
<dbReference type="InterPro" id="IPR000601">
    <property type="entry name" value="PKD_dom"/>
</dbReference>
<feature type="compositionally biased region" description="Low complexity" evidence="7">
    <location>
        <begin position="1030"/>
        <end position="1052"/>
    </location>
</feature>
<dbReference type="Pfam" id="PF02010">
    <property type="entry name" value="REJ"/>
    <property type="match status" value="1"/>
</dbReference>
<dbReference type="InterPro" id="IPR035986">
    <property type="entry name" value="PKD_dom_sf"/>
</dbReference>
<dbReference type="SUPFAM" id="SSF49299">
    <property type="entry name" value="PKD domain"/>
    <property type="match status" value="4"/>
</dbReference>
<feature type="domain" description="REJ" evidence="9">
    <location>
        <begin position="723"/>
        <end position="1290"/>
    </location>
</feature>
<dbReference type="HOGENOM" id="CLU_262324_0_0_1"/>
<dbReference type="Proteomes" id="UP000014760">
    <property type="component" value="Unassembled WGS sequence"/>
</dbReference>
<dbReference type="GO" id="GO:0005261">
    <property type="term" value="F:monoatomic cation channel activity"/>
    <property type="evidence" value="ECO:0007669"/>
    <property type="project" value="TreeGrafter"/>
</dbReference>
<keyword evidence="3" id="KW-0812">Transmembrane</keyword>
<feature type="region of interest" description="Disordered" evidence="7">
    <location>
        <begin position="1019"/>
        <end position="1143"/>
    </location>
</feature>
<dbReference type="InterPro" id="IPR014010">
    <property type="entry name" value="REJ_dom"/>
</dbReference>
<dbReference type="Gene3D" id="2.60.40.10">
    <property type="entry name" value="Immunoglobulins"/>
    <property type="match status" value="4"/>
</dbReference>
<protein>
    <recommendedName>
        <fullName evidence="13">Polycystic kidney disease protein 1-like 1</fullName>
    </recommendedName>
</protein>
<dbReference type="GO" id="GO:0005886">
    <property type="term" value="C:plasma membrane"/>
    <property type="evidence" value="ECO:0007669"/>
    <property type="project" value="TreeGrafter"/>
</dbReference>
<evidence type="ECO:0000256" key="4">
    <source>
        <dbReference type="ARBA" id="ARBA00022737"/>
    </source>
</evidence>
<name>R7URF1_CAPTE</name>
<gene>
    <name evidence="10" type="ORF">CAPTEDRAFT_217052</name>
</gene>
<reference evidence="11" key="3">
    <citation type="submission" date="2015-06" db="UniProtKB">
        <authorList>
            <consortium name="EnsemblMetazoa"/>
        </authorList>
    </citation>
    <scope>IDENTIFICATION</scope>
</reference>
<keyword evidence="4" id="KW-0677">Repeat</keyword>